<dbReference type="PANTHER" id="PTHR30349">
    <property type="entry name" value="PHAGE INTEGRASE-RELATED"/>
    <property type="match status" value="1"/>
</dbReference>
<evidence type="ECO:0000256" key="2">
    <source>
        <dbReference type="ARBA" id="ARBA00023125"/>
    </source>
</evidence>
<dbReference type="Gene3D" id="1.10.443.10">
    <property type="entry name" value="Intergrase catalytic core"/>
    <property type="match status" value="1"/>
</dbReference>
<dbReference type="InterPro" id="IPR025269">
    <property type="entry name" value="SAM-like_dom"/>
</dbReference>
<gene>
    <name evidence="6" type="ORF">SAMN05444483_11946</name>
</gene>
<feature type="domain" description="Tyr recombinase" evidence="4">
    <location>
        <begin position="232"/>
        <end position="423"/>
    </location>
</feature>
<feature type="domain" description="Phage integrase SAM-like" evidence="5">
    <location>
        <begin position="134"/>
        <end position="210"/>
    </location>
</feature>
<evidence type="ECO:0000256" key="1">
    <source>
        <dbReference type="ARBA" id="ARBA00008857"/>
    </source>
</evidence>
<reference evidence="7" key="1">
    <citation type="submission" date="2016-11" db="EMBL/GenBank/DDBJ databases">
        <authorList>
            <person name="Varghese N."/>
            <person name="Submissions S."/>
        </authorList>
    </citation>
    <scope>NUCLEOTIDE SEQUENCE [LARGE SCALE GENOMIC DNA]</scope>
    <source>
        <strain evidence="7">DSM 24579</strain>
    </source>
</reference>
<name>A0A1M5LEM9_SALEC</name>
<dbReference type="EMBL" id="FQVT01000019">
    <property type="protein sequence ID" value="SHG63416.1"/>
    <property type="molecule type" value="Genomic_DNA"/>
</dbReference>
<keyword evidence="2" id="KW-0238">DNA-binding</keyword>
<organism evidence="6 7">
    <name type="scientific">Salegentibacter echinorum</name>
    <dbReference type="NCBI Taxonomy" id="1073325"/>
    <lineage>
        <taxon>Bacteria</taxon>
        <taxon>Pseudomonadati</taxon>
        <taxon>Bacteroidota</taxon>
        <taxon>Flavobacteriia</taxon>
        <taxon>Flavobacteriales</taxon>
        <taxon>Flavobacteriaceae</taxon>
        <taxon>Salegentibacter</taxon>
    </lineage>
</organism>
<evidence type="ECO:0000313" key="7">
    <source>
        <dbReference type="Proteomes" id="UP000183945"/>
    </source>
</evidence>
<dbReference type="GO" id="GO:0006310">
    <property type="term" value="P:DNA recombination"/>
    <property type="evidence" value="ECO:0007669"/>
    <property type="project" value="UniProtKB-KW"/>
</dbReference>
<dbReference type="Pfam" id="PF00589">
    <property type="entry name" value="Phage_integrase"/>
    <property type="match status" value="1"/>
</dbReference>
<dbReference type="SUPFAM" id="SSF56349">
    <property type="entry name" value="DNA breaking-rejoining enzymes"/>
    <property type="match status" value="1"/>
</dbReference>
<dbReference type="InterPro" id="IPR002104">
    <property type="entry name" value="Integrase_catalytic"/>
</dbReference>
<evidence type="ECO:0000259" key="4">
    <source>
        <dbReference type="Pfam" id="PF00589"/>
    </source>
</evidence>
<proteinExistence type="inferred from homology"/>
<dbReference type="InterPro" id="IPR050090">
    <property type="entry name" value="Tyrosine_recombinase_XerCD"/>
</dbReference>
<keyword evidence="3" id="KW-0233">DNA recombination</keyword>
<evidence type="ECO:0000313" key="6">
    <source>
        <dbReference type="EMBL" id="SHG63416.1"/>
    </source>
</evidence>
<dbReference type="STRING" id="1073325.SAMN05444483_11946"/>
<accession>A0A1M5LEM9</accession>
<dbReference type="PANTHER" id="PTHR30349:SF64">
    <property type="entry name" value="PROPHAGE INTEGRASE INTD-RELATED"/>
    <property type="match status" value="1"/>
</dbReference>
<dbReference type="OrthoDB" id="1493636at2"/>
<dbReference type="InterPro" id="IPR011010">
    <property type="entry name" value="DNA_brk_join_enz"/>
</dbReference>
<dbReference type="Gene3D" id="1.10.150.130">
    <property type="match status" value="1"/>
</dbReference>
<keyword evidence="7" id="KW-1185">Reference proteome</keyword>
<dbReference type="InterPro" id="IPR010998">
    <property type="entry name" value="Integrase_recombinase_N"/>
</dbReference>
<dbReference type="AlphaFoldDB" id="A0A1M5LEM9"/>
<evidence type="ECO:0000259" key="5">
    <source>
        <dbReference type="Pfam" id="PF13102"/>
    </source>
</evidence>
<dbReference type="InterPro" id="IPR013762">
    <property type="entry name" value="Integrase-like_cat_sf"/>
</dbReference>
<sequence>MATIYFLYRSTREKAPLSIRLQDCAANGNKFQFGGKTELEVSKEYWEKTRHKKRNVSAKDKREISTVNNKLSEIENSILKAYKKEKPHPNNKNWLKNTLQRYYNPVKEEVRSDLLKDCIQNMIDTADVRENSQKGLGLSKSRVSSYKNLLRVVSKYQTRKKNPIRIKDIDLQFGRAFLKWLMHNQNYSESYARKKIDDLKTVCNDAKLDGVETSLQLGKIKGGKPKKEFIIYLTPKELEQIENTNLVSDAHKNVRKWFLFGCQIGQRGGDLLSITEKNFVSRDDLDVIELKQQKTGKDITIPITDKTLDILKEGLPKTISSQRFNTDIKEVCRIAGLDKPTKGSKIMMLDKDGNEIPKDKNGKYAKKGIKRTVVGTYPKYELISSHVCRRSFATNLYGIMPTPLIMQITAHSTEKMFLQYIGKNALDYAKLINDFYELQKLKKERKSQLKLIKNASYQN</sequence>
<dbReference type="GO" id="GO:0003677">
    <property type="term" value="F:DNA binding"/>
    <property type="evidence" value="ECO:0007669"/>
    <property type="project" value="UniProtKB-KW"/>
</dbReference>
<protein>
    <submittedName>
        <fullName evidence="6">Phage integrase family protein</fullName>
    </submittedName>
</protein>
<dbReference type="Proteomes" id="UP000183945">
    <property type="component" value="Unassembled WGS sequence"/>
</dbReference>
<comment type="similarity">
    <text evidence="1">Belongs to the 'phage' integrase family.</text>
</comment>
<evidence type="ECO:0000256" key="3">
    <source>
        <dbReference type="ARBA" id="ARBA00023172"/>
    </source>
</evidence>
<dbReference type="Pfam" id="PF13102">
    <property type="entry name" value="Phage_int_SAM_5"/>
    <property type="match status" value="1"/>
</dbReference>
<dbReference type="GO" id="GO:0015074">
    <property type="term" value="P:DNA integration"/>
    <property type="evidence" value="ECO:0007669"/>
    <property type="project" value="InterPro"/>
</dbReference>
<dbReference type="RefSeq" id="WP_072881566.1">
    <property type="nucleotide sequence ID" value="NZ_FQVT01000019.1"/>
</dbReference>